<dbReference type="Proteomes" id="UP000596049">
    <property type="component" value="Chromosome"/>
</dbReference>
<dbReference type="Gene3D" id="3.40.430.10">
    <property type="entry name" value="Dihydrofolate Reductase, subunit A"/>
    <property type="match status" value="1"/>
</dbReference>
<sequence length="177" mass="20301">MSREVVLYIAASLDGFIAKEDNDLQWLTDTEGEGDAGYAEMYQSIDTTIMGKKTYDYILKNSESFPYPEKKCYVFSNSEKGSDEYVEFVHEDVVEFTRKLKEQEGSKIWMVGGAGILDAFIKQNLIDEYIITVTPHILGSGIPLFKEKSPQIDLILIDTRRYGQFVQLHYKVNQTKK</sequence>
<evidence type="ECO:0000313" key="3">
    <source>
        <dbReference type="Proteomes" id="UP000596049"/>
    </source>
</evidence>
<dbReference type="EMBL" id="CP067341">
    <property type="protein sequence ID" value="QQP14519.1"/>
    <property type="molecule type" value="Genomic_DNA"/>
</dbReference>
<accession>A0ABX7AXJ8</accession>
<dbReference type="RefSeq" id="WP_053596889.1">
    <property type="nucleotide sequence ID" value="NZ_CP067341.1"/>
</dbReference>
<evidence type="ECO:0000259" key="1">
    <source>
        <dbReference type="Pfam" id="PF01872"/>
    </source>
</evidence>
<dbReference type="Pfam" id="PF01872">
    <property type="entry name" value="RibD_C"/>
    <property type="match status" value="1"/>
</dbReference>
<protein>
    <submittedName>
        <fullName evidence="2">Dihydrofolate reductase</fullName>
    </submittedName>
</protein>
<proteinExistence type="predicted"/>
<gene>
    <name evidence="2" type="ORF">FJQ98_11200</name>
</gene>
<evidence type="ECO:0000313" key="2">
    <source>
        <dbReference type="EMBL" id="QQP14519.1"/>
    </source>
</evidence>
<dbReference type="PANTHER" id="PTHR38011:SF11">
    <property type="entry name" value="2,5-DIAMINO-6-RIBOSYLAMINO-4(3H)-PYRIMIDINONE 5'-PHOSPHATE REDUCTASE"/>
    <property type="match status" value="1"/>
</dbReference>
<reference evidence="2 3" key="1">
    <citation type="submission" date="2020-01" db="EMBL/GenBank/DDBJ databases">
        <authorList>
            <person name="Liu G."/>
            <person name="Liu B."/>
        </authorList>
    </citation>
    <scope>NUCLEOTIDE SEQUENCE [LARGE SCALE GENOMIC DNA]</scope>
    <source>
        <strain evidence="2 3">FJAT-51161</strain>
    </source>
</reference>
<name>A0ABX7AXJ8_9BACI</name>
<dbReference type="SUPFAM" id="SSF53597">
    <property type="entry name" value="Dihydrofolate reductase-like"/>
    <property type="match status" value="1"/>
</dbReference>
<dbReference type="InterPro" id="IPR024072">
    <property type="entry name" value="DHFR-like_dom_sf"/>
</dbReference>
<keyword evidence="3" id="KW-1185">Reference proteome</keyword>
<dbReference type="InterPro" id="IPR002734">
    <property type="entry name" value="RibDG_C"/>
</dbReference>
<dbReference type="InterPro" id="IPR050765">
    <property type="entry name" value="Riboflavin_Biosynth_HTPR"/>
</dbReference>
<feature type="domain" description="Bacterial bifunctional deaminase-reductase C-terminal" evidence="1">
    <location>
        <begin position="5"/>
        <end position="166"/>
    </location>
</feature>
<organism evidence="2 3">
    <name type="scientific">Lysinibacillus agricola</name>
    <dbReference type="NCBI Taxonomy" id="2590012"/>
    <lineage>
        <taxon>Bacteria</taxon>
        <taxon>Bacillati</taxon>
        <taxon>Bacillota</taxon>
        <taxon>Bacilli</taxon>
        <taxon>Bacillales</taxon>
        <taxon>Bacillaceae</taxon>
        <taxon>Lysinibacillus</taxon>
    </lineage>
</organism>
<dbReference type="PANTHER" id="PTHR38011">
    <property type="entry name" value="DIHYDROFOLATE REDUCTASE FAMILY PROTEIN (AFU_ORTHOLOGUE AFUA_8G06820)"/>
    <property type="match status" value="1"/>
</dbReference>